<keyword evidence="2" id="KW-1185">Reference proteome</keyword>
<protein>
    <submittedName>
        <fullName evidence="1">Uncharacterized protein</fullName>
    </submittedName>
</protein>
<dbReference type="EMBL" id="CCKQ01005697">
    <property type="protein sequence ID" value="CDW76956.1"/>
    <property type="molecule type" value="Genomic_DNA"/>
</dbReference>
<dbReference type="Proteomes" id="UP000039865">
    <property type="component" value="Unassembled WGS sequence"/>
</dbReference>
<proteinExistence type="predicted"/>
<sequence>MDQYQASSDENFINISKRDYENQKSVLTNDNKKVEIIDATNFKQNQQVNLEQEKCHDETDKVTQDDDQDFLSPFVRQYSRKEDNEKKIINTQNCIRLSNLSKREVLLNRNQHIIDRIFYRRDPLVNLQVEQELLANLKKLKKDLLVEIQITDQDQIYSIQKKGFLNWEKEAYVKLNSNQIDKKVQKTIHKQVKVKVNQQKESQNKAYRWLYKVFQSDSNYATRTRKKDDFTDCDEITTELIQSFYKKCVEAGSFGQKMVLSQYVYKYDKKTQQKDHKEIEEKEAKQLGQLCYADADRSYI</sequence>
<accession>A0A078A852</accession>
<name>A0A078A852_STYLE</name>
<evidence type="ECO:0000313" key="1">
    <source>
        <dbReference type="EMBL" id="CDW76956.1"/>
    </source>
</evidence>
<dbReference type="InParanoid" id="A0A078A852"/>
<evidence type="ECO:0000313" key="2">
    <source>
        <dbReference type="Proteomes" id="UP000039865"/>
    </source>
</evidence>
<gene>
    <name evidence="1" type="primary">Contig1487.g1620</name>
    <name evidence="1" type="ORF">STYLEM_5921</name>
</gene>
<dbReference type="AlphaFoldDB" id="A0A078A852"/>
<reference evidence="1 2" key="1">
    <citation type="submission" date="2014-06" db="EMBL/GenBank/DDBJ databases">
        <authorList>
            <person name="Swart Estienne"/>
        </authorList>
    </citation>
    <scope>NUCLEOTIDE SEQUENCE [LARGE SCALE GENOMIC DNA]</scope>
    <source>
        <strain evidence="1 2">130c</strain>
    </source>
</reference>
<organism evidence="1 2">
    <name type="scientific">Stylonychia lemnae</name>
    <name type="common">Ciliate</name>
    <dbReference type="NCBI Taxonomy" id="5949"/>
    <lineage>
        <taxon>Eukaryota</taxon>
        <taxon>Sar</taxon>
        <taxon>Alveolata</taxon>
        <taxon>Ciliophora</taxon>
        <taxon>Intramacronucleata</taxon>
        <taxon>Spirotrichea</taxon>
        <taxon>Stichotrichia</taxon>
        <taxon>Sporadotrichida</taxon>
        <taxon>Oxytrichidae</taxon>
        <taxon>Stylonychinae</taxon>
        <taxon>Stylonychia</taxon>
    </lineage>
</organism>